<dbReference type="InterPro" id="IPR003680">
    <property type="entry name" value="Flavodoxin_fold"/>
</dbReference>
<dbReference type="PANTHER" id="PTHR43741:SF4">
    <property type="entry name" value="FMN-DEPENDENT NADH:QUINONE OXIDOREDUCTASE"/>
    <property type="match status" value="1"/>
</dbReference>
<dbReference type="EMBL" id="NBTY01000204">
    <property type="protein sequence ID" value="OTP66140.1"/>
    <property type="molecule type" value="Genomic_DNA"/>
</dbReference>
<name>A0A242M4M1_CABSO</name>
<dbReference type="Gene3D" id="3.40.50.360">
    <property type="match status" value="1"/>
</dbReference>
<protein>
    <submittedName>
        <fullName evidence="2">FMN-dependent NADH-azoreductase</fullName>
    </submittedName>
</protein>
<dbReference type="SUPFAM" id="SSF52218">
    <property type="entry name" value="Flavoproteins"/>
    <property type="match status" value="1"/>
</dbReference>
<evidence type="ECO:0000313" key="3">
    <source>
        <dbReference type="Proteomes" id="UP000194546"/>
    </source>
</evidence>
<reference evidence="2 3" key="1">
    <citation type="submission" date="2017-03" db="EMBL/GenBank/DDBJ databases">
        <title>Genome analysis of strain PAMC 26510.</title>
        <authorList>
            <person name="Oh H.-M."/>
            <person name="Yang J.-A."/>
        </authorList>
    </citation>
    <scope>NUCLEOTIDE SEQUENCE [LARGE SCALE GENOMIC DNA]</scope>
    <source>
        <strain evidence="2 3">PAMC 26510</strain>
    </source>
</reference>
<dbReference type="Pfam" id="PF02525">
    <property type="entry name" value="Flavodoxin_2"/>
    <property type="match status" value="1"/>
</dbReference>
<dbReference type="Proteomes" id="UP000194546">
    <property type="component" value="Unassembled WGS sequence"/>
</dbReference>
<dbReference type="PANTHER" id="PTHR43741">
    <property type="entry name" value="FMN-DEPENDENT NADH-AZOREDUCTASE 1"/>
    <property type="match status" value="1"/>
</dbReference>
<gene>
    <name evidence="2" type="ORF">PAMC26510_36015</name>
</gene>
<evidence type="ECO:0000259" key="1">
    <source>
        <dbReference type="Pfam" id="PF02525"/>
    </source>
</evidence>
<evidence type="ECO:0000313" key="2">
    <source>
        <dbReference type="EMBL" id="OTP66140.1"/>
    </source>
</evidence>
<sequence>MRSASREVADSFITAWLAANSNGTVDTLDVWSTELPEFDGYALGAKYAALEGRERTSQEVEVWEAITALADRFRNAQLIVFSVPMWNFGIPYRLKHLIDVVSQKDLLFTFDERGLQGLLTGVKGVTISARGAELGAFAEHQGAYMSTWYEMVGITEHHDIVVEKTLYGSEVDSKSRAAGRDAALGLAQRLKV</sequence>
<feature type="domain" description="Flavodoxin-like fold" evidence="1">
    <location>
        <begin position="3"/>
        <end position="181"/>
    </location>
</feature>
<proteinExistence type="predicted"/>
<organism evidence="2 3">
    <name type="scientific">Caballeronia sordidicola</name>
    <name type="common">Burkholderia sordidicola</name>
    <dbReference type="NCBI Taxonomy" id="196367"/>
    <lineage>
        <taxon>Bacteria</taxon>
        <taxon>Pseudomonadati</taxon>
        <taxon>Pseudomonadota</taxon>
        <taxon>Betaproteobacteria</taxon>
        <taxon>Burkholderiales</taxon>
        <taxon>Burkholderiaceae</taxon>
        <taxon>Caballeronia</taxon>
    </lineage>
</organism>
<dbReference type="AlphaFoldDB" id="A0A242M4M1"/>
<dbReference type="InterPro" id="IPR050104">
    <property type="entry name" value="FMN-dep_NADH:Q_OxRdtase_AzoR1"/>
</dbReference>
<dbReference type="InterPro" id="IPR029039">
    <property type="entry name" value="Flavoprotein-like_sf"/>
</dbReference>
<comment type="caution">
    <text evidence="2">The sequence shown here is derived from an EMBL/GenBank/DDBJ whole genome shotgun (WGS) entry which is preliminary data.</text>
</comment>
<accession>A0A242M4M1</accession>